<dbReference type="Pfam" id="PF13577">
    <property type="entry name" value="SnoaL_4"/>
    <property type="match status" value="3"/>
</dbReference>
<evidence type="ECO:0000259" key="3">
    <source>
        <dbReference type="Pfam" id="PF13577"/>
    </source>
</evidence>
<evidence type="ECO:0000256" key="1">
    <source>
        <dbReference type="SAM" id="MobiDB-lite"/>
    </source>
</evidence>
<accession>A0A9X1IS49</accession>
<name>A0A9X1IS49_9SPHN</name>
<feature type="region of interest" description="Disordered" evidence="1">
    <location>
        <begin position="605"/>
        <end position="625"/>
    </location>
</feature>
<evidence type="ECO:0000256" key="2">
    <source>
        <dbReference type="SAM" id="SignalP"/>
    </source>
</evidence>
<dbReference type="InterPro" id="IPR037401">
    <property type="entry name" value="SnoaL-like"/>
</dbReference>
<dbReference type="Proteomes" id="UP001138757">
    <property type="component" value="Unassembled WGS sequence"/>
</dbReference>
<keyword evidence="5" id="KW-1185">Reference proteome</keyword>
<reference evidence="4" key="1">
    <citation type="submission" date="2021-05" db="EMBL/GenBank/DDBJ databases">
        <title>Genome of Sphingobium sp. strain.</title>
        <authorList>
            <person name="Fan R."/>
        </authorList>
    </citation>
    <scope>NUCLEOTIDE SEQUENCE</scope>
    <source>
        <strain evidence="4">H33</strain>
    </source>
</reference>
<dbReference type="EMBL" id="JAHGAW010000008">
    <property type="protein sequence ID" value="MBT2187979.1"/>
    <property type="molecule type" value="Genomic_DNA"/>
</dbReference>
<dbReference type="RefSeq" id="WP_214624223.1">
    <property type="nucleotide sequence ID" value="NZ_JAHGAW010000008.1"/>
</dbReference>
<organism evidence="4 5">
    <name type="scientific">Sphingobium nicotianae</name>
    <dbReference type="NCBI Taxonomy" id="2782607"/>
    <lineage>
        <taxon>Bacteria</taxon>
        <taxon>Pseudomonadati</taxon>
        <taxon>Pseudomonadota</taxon>
        <taxon>Alphaproteobacteria</taxon>
        <taxon>Sphingomonadales</taxon>
        <taxon>Sphingomonadaceae</taxon>
        <taxon>Sphingobium</taxon>
    </lineage>
</organism>
<dbReference type="Gene3D" id="3.10.450.50">
    <property type="match status" value="3"/>
</dbReference>
<feature type="compositionally biased region" description="Polar residues" evidence="1">
    <location>
        <begin position="691"/>
        <end position="705"/>
    </location>
</feature>
<feature type="domain" description="SnoaL-like" evidence="3">
    <location>
        <begin position="228"/>
        <end position="356"/>
    </location>
</feature>
<evidence type="ECO:0000313" key="4">
    <source>
        <dbReference type="EMBL" id="MBT2187979.1"/>
    </source>
</evidence>
<evidence type="ECO:0000313" key="5">
    <source>
        <dbReference type="Proteomes" id="UP001138757"/>
    </source>
</evidence>
<feature type="domain" description="SnoaL-like" evidence="3">
    <location>
        <begin position="461"/>
        <end position="584"/>
    </location>
</feature>
<gene>
    <name evidence="4" type="ORF">KK488_13575</name>
</gene>
<feature type="region of interest" description="Disordered" evidence="1">
    <location>
        <begin position="675"/>
        <end position="705"/>
    </location>
</feature>
<protein>
    <submittedName>
        <fullName evidence="4">Nuclear transport factor 2 family protein</fullName>
    </submittedName>
</protein>
<sequence>MPRPFALICSLLALLLAVPAQADPALDSFARDVDRTESLRAVLTLQRSYAQYAQAGLWREAGALFTSGGQFIFDGQVKAAQTVTGPGAIAAFLRTRYGGGHEGLRAGDLSTMMIDAPLANLSAGGESAKVRWQAIIFHGHSGAARIEGGVFENDYVRERGVWKIATAHYYPQYDGAYEDGWTNWGGGDLPIPPAHYTVESAGIPIPPATGTAPAARASLAALQKRVDALNEEDRIRNLQAAYGFYADRRMWDDVVDLFAADSVVENGGQGVWRGKAGVRRWLESIGPAGLSHGQLNDRVQFDVTVTIAPGGNEAYARGIELGMLGEADQEKGWWEVAAFRNRFVRENGVWKLRELRRFPLMKTDIFQGWGKSRIVDPVPAPPNASDAPSPDAAPASQGLAVPAFLTAHPVTGKAIALTGEARLVAAHPLTGAIRSVKAAPVTLDEARRRLARSAAWDGANNVSTAYGYYIDDGNAAGFAGVMAEKGFKETPFAGYYIGRDRIIKARVSGPVPQMRPGISYHWLVQPVILVSADGRSTTGRSRLFQPRTGREVGKAGDFYAAAFWGGMYNNQYVLENGVWRIWDLTLDEPYINPVAWKDGVWAKSKDPVPPPPGTPQRVFTGGNFPPDVPLKSMGRREEGMRGGIGPALEWPSIMPMWFNYTNPVSGRVPERYQEDCGPCEVRPDLRLDRNGYQTPPNAPIANSSP</sequence>
<comment type="caution">
    <text evidence="4">The sequence shown here is derived from an EMBL/GenBank/DDBJ whole genome shotgun (WGS) entry which is preliminary data.</text>
</comment>
<feature type="signal peptide" evidence="2">
    <location>
        <begin position="1"/>
        <end position="22"/>
    </location>
</feature>
<dbReference type="InterPro" id="IPR032710">
    <property type="entry name" value="NTF2-like_dom_sf"/>
</dbReference>
<dbReference type="AlphaFoldDB" id="A0A9X1IS49"/>
<dbReference type="SUPFAM" id="SSF54427">
    <property type="entry name" value="NTF2-like"/>
    <property type="match status" value="3"/>
</dbReference>
<proteinExistence type="predicted"/>
<feature type="chain" id="PRO_5040980530" evidence="2">
    <location>
        <begin position="23"/>
        <end position="705"/>
    </location>
</feature>
<feature type="domain" description="SnoaL-like" evidence="3">
    <location>
        <begin position="35"/>
        <end position="166"/>
    </location>
</feature>
<keyword evidence="2" id="KW-0732">Signal</keyword>